<sequence>MADATTMNRKTPRPEDILLEHYAFLKAYLGPHLRERKSAQRRSHRTKDRLTRLPQAQFQDHSTDVYDESLRREQWSTKGSSRTSNVPRFLHPNPAYQQKRNVARQKLASLSLERFQQQCTDVFHEAERRYPHFMSDSLPRSPLSSRSSGSSEAEVQRIGSNAIHVDRTGGGLSPPSVAASSHFPSSPRMMLLDLPPELLRQILHTLDAESFYVCLVTCKTFREHALNSKALLKDQLRRMPGLQDPVSSSQQDAASLVTLFSQRATRHLHSGAAFLSDVYSYLPTTKTDWKNSTLISSPGESGHGLMLANVCADTGVVRIYRIIEASPRLSHIIDPYGLSLGHGSTFAWPDCEVVKIAVCEPDVMSSKGNSAHTIAILYRSKRSKSTRGTHCSAQERPSSSPEPIRLVTFRLDEQFGPIVLDVFEMEMESETPNDVVAVAVSKSGTSLVLTRWFEGRHPKHKLTKYSKRYDQDVPPPANSTLLESHADEIISSMQVRGKRLHLFQSCLPVPRWTVSNILSRLEIHRRNNYLPDDVEAFSSPSLGKAIAFHHHHRVTDPQLNDGAPTCLNTALEVMLRREEHNCTTPRWLTPGRVGAFLLKAIHYCADSSCDTFDLEKDYSNLHHVFVARLVGLDLFNLSSLGVRMAVSPHSHRIAMTSWKRVLVWAIDSKAFLDPGTLPEGTVPGDYAYLEGCGYRYYQSNPLDQEMVELHPVELPEAGVVFELAFREEDELWAWTDRGLVKWKFGPGAYGGRDTAMLD</sequence>
<feature type="region of interest" description="Disordered" evidence="1">
    <location>
        <begin position="133"/>
        <end position="156"/>
    </location>
</feature>
<dbReference type="InterPro" id="IPR036047">
    <property type="entry name" value="F-box-like_dom_sf"/>
</dbReference>
<feature type="region of interest" description="Disordered" evidence="1">
    <location>
        <begin position="35"/>
        <end position="92"/>
    </location>
</feature>
<evidence type="ECO:0000259" key="2">
    <source>
        <dbReference type="PROSITE" id="PS50181"/>
    </source>
</evidence>
<reference evidence="3" key="1">
    <citation type="journal article" date="2020" name="Stud. Mycol.">
        <title>101 Dothideomycetes genomes: a test case for predicting lifestyles and emergence of pathogens.</title>
        <authorList>
            <person name="Haridas S."/>
            <person name="Albert R."/>
            <person name="Binder M."/>
            <person name="Bloem J."/>
            <person name="Labutti K."/>
            <person name="Salamov A."/>
            <person name="Andreopoulos B."/>
            <person name="Baker S."/>
            <person name="Barry K."/>
            <person name="Bills G."/>
            <person name="Bluhm B."/>
            <person name="Cannon C."/>
            <person name="Castanera R."/>
            <person name="Culley D."/>
            <person name="Daum C."/>
            <person name="Ezra D."/>
            <person name="Gonzalez J."/>
            <person name="Henrissat B."/>
            <person name="Kuo A."/>
            <person name="Liang C."/>
            <person name="Lipzen A."/>
            <person name="Lutzoni F."/>
            <person name="Magnuson J."/>
            <person name="Mondo S."/>
            <person name="Nolan M."/>
            <person name="Ohm R."/>
            <person name="Pangilinan J."/>
            <person name="Park H.-J."/>
            <person name="Ramirez L."/>
            <person name="Alfaro M."/>
            <person name="Sun H."/>
            <person name="Tritt A."/>
            <person name="Yoshinaga Y."/>
            <person name="Zwiers L.-H."/>
            <person name="Turgeon B."/>
            <person name="Goodwin S."/>
            <person name="Spatafora J."/>
            <person name="Crous P."/>
            <person name="Grigoriev I."/>
        </authorList>
    </citation>
    <scope>NUCLEOTIDE SEQUENCE</scope>
    <source>
        <strain evidence="3">CBS 269.34</strain>
    </source>
</reference>
<accession>A0A6A6R9C5</accession>
<dbReference type="PANTHER" id="PTHR21601">
    <property type="entry name" value="SPA2 PROTEIN"/>
    <property type="match status" value="1"/>
</dbReference>
<gene>
    <name evidence="3" type="ORF">BU16DRAFT_556808</name>
</gene>
<evidence type="ECO:0000313" key="3">
    <source>
        <dbReference type="EMBL" id="KAF2500333.1"/>
    </source>
</evidence>
<dbReference type="Pfam" id="PF12937">
    <property type="entry name" value="F-box-like"/>
    <property type="match status" value="1"/>
</dbReference>
<organism evidence="3 4">
    <name type="scientific">Lophium mytilinum</name>
    <dbReference type="NCBI Taxonomy" id="390894"/>
    <lineage>
        <taxon>Eukaryota</taxon>
        <taxon>Fungi</taxon>
        <taxon>Dikarya</taxon>
        <taxon>Ascomycota</taxon>
        <taxon>Pezizomycotina</taxon>
        <taxon>Dothideomycetes</taxon>
        <taxon>Pleosporomycetidae</taxon>
        <taxon>Mytilinidiales</taxon>
        <taxon>Mytilinidiaceae</taxon>
        <taxon>Lophium</taxon>
    </lineage>
</organism>
<name>A0A6A6R9C5_9PEZI</name>
<feature type="domain" description="F-box" evidence="2">
    <location>
        <begin position="188"/>
        <end position="235"/>
    </location>
</feature>
<dbReference type="CDD" id="cd09917">
    <property type="entry name" value="F-box_SF"/>
    <property type="match status" value="1"/>
</dbReference>
<dbReference type="SMART" id="SM00555">
    <property type="entry name" value="GIT"/>
    <property type="match status" value="2"/>
</dbReference>
<dbReference type="PANTHER" id="PTHR21601:SF0">
    <property type="entry name" value="PROTEIN SPA2-RELATED"/>
    <property type="match status" value="1"/>
</dbReference>
<proteinExistence type="predicted"/>
<dbReference type="InterPro" id="IPR039892">
    <property type="entry name" value="Spa2/Sph1"/>
</dbReference>
<keyword evidence="4" id="KW-1185">Reference proteome</keyword>
<dbReference type="PROSITE" id="PS50181">
    <property type="entry name" value="FBOX"/>
    <property type="match status" value="1"/>
</dbReference>
<dbReference type="Pfam" id="PF08518">
    <property type="entry name" value="GIT_SHD"/>
    <property type="match status" value="2"/>
</dbReference>
<feature type="compositionally biased region" description="Polar residues" evidence="1">
    <location>
        <begin position="76"/>
        <end position="86"/>
    </location>
</feature>
<feature type="compositionally biased region" description="Low complexity" evidence="1">
    <location>
        <begin position="135"/>
        <end position="151"/>
    </location>
</feature>
<dbReference type="Proteomes" id="UP000799750">
    <property type="component" value="Unassembled WGS sequence"/>
</dbReference>
<evidence type="ECO:0000256" key="1">
    <source>
        <dbReference type="SAM" id="MobiDB-lite"/>
    </source>
</evidence>
<dbReference type="EMBL" id="MU004183">
    <property type="protein sequence ID" value="KAF2500333.1"/>
    <property type="molecule type" value="Genomic_DNA"/>
</dbReference>
<protein>
    <recommendedName>
        <fullName evidence="2">F-box domain-containing protein</fullName>
    </recommendedName>
</protein>
<dbReference type="GO" id="GO:0005078">
    <property type="term" value="F:MAP-kinase scaffold activity"/>
    <property type="evidence" value="ECO:0007669"/>
    <property type="project" value="TreeGrafter"/>
</dbReference>
<dbReference type="OrthoDB" id="6058203at2759"/>
<dbReference type="InterPro" id="IPR001810">
    <property type="entry name" value="F-box_dom"/>
</dbReference>
<evidence type="ECO:0000313" key="4">
    <source>
        <dbReference type="Proteomes" id="UP000799750"/>
    </source>
</evidence>
<dbReference type="SUPFAM" id="SSF81383">
    <property type="entry name" value="F-box domain"/>
    <property type="match status" value="1"/>
</dbReference>
<feature type="compositionally biased region" description="Basic and acidic residues" evidence="1">
    <location>
        <begin position="61"/>
        <end position="75"/>
    </location>
</feature>
<dbReference type="AlphaFoldDB" id="A0A6A6R9C5"/>
<dbReference type="InterPro" id="IPR013724">
    <property type="entry name" value="GIT_SHD"/>
</dbReference>